<dbReference type="InterPro" id="IPR000095">
    <property type="entry name" value="CRIB_dom"/>
</dbReference>
<protein>
    <submittedName>
        <fullName evidence="3">Rho GTPase-activating protein 2</fullName>
    </submittedName>
</protein>
<dbReference type="GO" id="GO:0005096">
    <property type="term" value="F:GTPase activator activity"/>
    <property type="evidence" value="ECO:0007669"/>
    <property type="project" value="UniProtKB-KW"/>
</dbReference>
<dbReference type="Proteomes" id="UP000222542">
    <property type="component" value="Unassembled WGS sequence"/>
</dbReference>
<dbReference type="PANTHER" id="PTHR23177">
    <property type="entry name" value="MKIAA1688 PROTEIN"/>
    <property type="match status" value="1"/>
</dbReference>
<dbReference type="PROSITE" id="PS50108">
    <property type="entry name" value="CRIB"/>
    <property type="match status" value="1"/>
</dbReference>
<dbReference type="EMBL" id="AYRZ02000052">
    <property type="protein sequence ID" value="PHT62941.1"/>
    <property type="molecule type" value="Genomic_DNA"/>
</dbReference>
<feature type="domain" description="CRIB" evidence="2">
    <location>
        <begin position="268"/>
        <end position="281"/>
    </location>
</feature>
<dbReference type="InterPro" id="IPR019368">
    <property type="entry name" value="Ribosomal_mS29"/>
</dbReference>
<dbReference type="Gene3D" id="3.90.810.10">
    <property type="entry name" value="CRIB domain"/>
    <property type="match status" value="1"/>
</dbReference>
<dbReference type="Gene3D" id="1.10.555.10">
    <property type="entry name" value="Rho GTPase activation protein"/>
    <property type="match status" value="1"/>
</dbReference>
<evidence type="ECO:0000259" key="2">
    <source>
        <dbReference type="PROSITE" id="PS50108"/>
    </source>
</evidence>
<comment type="caution">
    <text evidence="3">The sequence shown here is derived from an EMBL/GenBank/DDBJ whole genome shotgun (WGS) entry which is preliminary data.</text>
</comment>
<reference evidence="3 4" key="1">
    <citation type="journal article" date="2014" name="Nat. Genet.">
        <title>Genome sequence of the hot pepper provides insights into the evolution of pungency in Capsicum species.</title>
        <authorList>
            <person name="Kim S."/>
            <person name="Park M."/>
            <person name="Yeom S.I."/>
            <person name="Kim Y.M."/>
            <person name="Lee J.M."/>
            <person name="Lee H.A."/>
            <person name="Seo E."/>
            <person name="Choi J."/>
            <person name="Cheong K."/>
            <person name="Kim K.T."/>
            <person name="Jung K."/>
            <person name="Lee G.W."/>
            <person name="Oh S.K."/>
            <person name="Bae C."/>
            <person name="Kim S.B."/>
            <person name="Lee H.Y."/>
            <person name="Kim S.Y."/>
            <person name="Kim M.S."/>
            <person name="Kang B.C."/>
            <person name="Jo Y.D."/>
            <person name="Yang H.B."/>
            <person name="Jeong H.J."/>
            <person name="Kang W.H."/>
            <person name="Kwon J.K."/>
            <person name="Shin C."/>
            <person name="Lim J.Y."/>
            <person name="Park J.H."/>
            <person name="Huh J.H."/>
            <person name="Kim J.S."/>
            <person name="Kim B.D."/>
            <person name="Cohen O."/>
            <person name="Paran I."/>
            <person name="Suh M.C."/>
            <person name="Lee S.B."/>
            <person name="Kim Y.K."/>
            <person name="Shin Y."/>
            <person name="Noh S.J."/>
            <person name="Park J."/>
            <person name="Seo Y.S."/>
            <person name="Kwon S.Y."/>
            <person name="Kim H.A."/>
            <person name="Park J.M."/>
            <person name="Kim H.J."/>
            <person name="Choi S.B."/>
            <person name="Bosland P.W."/>
            <person name="Reeves G."/>
            <person name="Jo S.H."/>
            <person name="Lee B.W."/>
            <person name="Cho H.T."/>
            <person name="Choi H.S."/>
            <person name="Lee M.S."/>
            <person name="Yu Y."/>
            <person name="Do Choi Y."/>
            <person name="Park B.S."/>
            <person name="van Deynze A."/>
            <person name="Ashrafi H."/>
            <person name="Hill T."/>
            <person name="Kim W.T."/>
            <person name="Pai H.S."/>
            <person name="Ahn H.K."/>
            <person name="Yeam I."/>
            <person name="Giovannoni J.J."/>
            <person name="Rose J.K."/>
            <person name="Sorensen I."/>
            <person name="Lee S.J."/>
            <person name="Kim R.W."/>
            <person name="Choi I.Y."/>
            <person name="Choi B.S."/>
            <person name="Lim J.S."/>
            <person name="Lee Y.H."/>
            <person name="Choi D."/>
        </authorList>
    </citation>
    <scope>NUCLEOTIDE SEQUENCE [LARGE SCALE GENOMIC DNA]</scope>
    <source>
        <strain evidence="4">cv. CM334</strain>
    </source>
</reference>
<dbReference type="Pfam" id="PF10236">
    <property type="entry name" value="DAP3"/>
    <property type="match status" value="1"/>
</dbReference>
<evidence type="ECO:0000313" key="4">
    <source>
        <dbReference type="Proteomes" id="UP000222542"/>
    </source>
</evidence>
<evidence type="ECO:0000256" key="1">
    <source>
        <dbReference type="ARBA" id="ARBA00022468"/>
    </source>
</evidence>
<dbReference type="InterPro" id="IPR044785">
    <property type="entry name" value="RopGAP1-5"/>
</dbReference>
<reference evidence="3 4" key="2">
    <citation type="journal article" date="2017" name="Genome Biol.">
        <title>New reference genome sequences of hot pepper reveal the massive evolution of plant disease-resistance genes by retroduplication.</title>
        <authorList>
            <person name="Kim S."/>
            <person name="Park J."/>
            <person name="Yeom S.I."/>
            <person name="Kim Y.M."/>
            <person name="Seo E."/>
            <person name="Kim K.T."/>
            <person name="Kim M.S."/>
            <person name="Lee J.M."/>
            <person name="Cheong K."/>
            <person name="Shin H.S."/>
            <person name="Kim S.B."/>
            <person name="Han K."/>
            <person name="Lee J."/>
            <person name="Park M."/>
            <person name="Lee H.A."/>
            <person name="Lee H.Y."/>
            <person name="Lee Y."/>
            <person name="Oh S."/>
            <person name="Lee J.H."/>
            <person name="Choi E."/>
            <person name="Choi E."/>
            <person name="Lee S.E."/>
            <person name="Jeon J."/>
            <person name="Kim H."/>
            <person name="Choi G."/>
            <person name="Song H."/>
            <person name="Lee J."/>
            <person name="Lee S.C."/>
            <person name="Kwon J.K."/>
            <person name="Lee H.Y."/>
            <person name="Koo N."/>
            <person name="Hong Y."/>
            <person name="Kim R.W."/>
            <person name="Kang W.H."/>
            <person name="Huh J.H."/>
            <person name="Kang B.C."/>
            <person name="Yang T.J."/>
            <person name="Lee Y.H."/>
            <person name="Bennetzen J.L."/>
            <person name="Choi D."/>
        </authorList>
    </citation>
    <scope>NUCLEOTIDE SEQUENCE [LARGE SCALE GENOMIC DNA]</scope>
    <source>
        <strain evidence="4">cv. CM334</strain>
    </source>
</reference>
<sequence length="399" mass="44506">MLRSILRTTATAAKSHRTTSVDLRISAVSVTASSRTFAAGQHRKKLNLRPDIKPDNAPSGAKAAETLNKELRARALKEDEKDKSVDVGPNGRPLFTSATSISELTKKDTCTYMKFRREELESVLPEGLPTGMLKEFNDSMRDALLIRQSFLDLRDNFRRVVDPTLQSNAKGLKTRKQVVLDGAVSCGKSIALAMLVNWARDEGWLVLYVPKGREWTHGGFFYKNPKTGLWDTPVQAANALQARKLKSMVSCRVDRQEDVITAVQQMEIGWPTNVQHLTHVTFDRFHGFLGLPVEFQVEIPCRVPSASISVFGVSAESMQCSYDTRGNKNSQEEHVRDQLNRGIVPEDIDVHCLAGLIKAWFRELPSGVLDGLSPEQVLQCNMEAEFVELVKHCSTGQLI</sequence>
<proteinExistence type="predicted"/>
<dbReference type="SMART" id="SM00285">
    <property type="entry name" value="PBD"/>
    <property type="match status" value="1"/>
</dbReference>
<keyword evidence="4" id="KW-1185">Reference proteome</keyword>
<dbReference type="PANTHER" id="PTHR23177:SF35">
    <property type="entry name" value="RHO GTPASE-ACTIVATING PROTEIN GACA"/>
    <property type="match status" value="1"/>
</dbReference>
<organism evidence="3 4">
    <name type="scientific">Capsicum annuum</name>
    <name type="common">Capsicum pepper</name>
    <dbReference type="NCBI Taxonomy" id="4072"/>
    <lineage>
        <taxon>Eukaryota</taxon>
        <taxon>Viridiplantae</taxon>
        <taxon>Streptophyta</taxon>
        <taxon>Embryophyta</taxon>
        <taxon>Tracheophyta</taxon>
        <taxon>Spermatophyta</taxon>
        <taxon>Magnoliopsida</taxon>
        <taxon>eudicotyledons</taxon>
        <taxon>Gunneridae</taxon>
        <taxon>Pentapetalae</taxon>
        <taxon>asterids</taxon>
        <taxon>lamiids</taxon>
        <taxon>Solanales</taxon>
        <taxon>Solanaceae</taxon>
        <taxon>Solanoideae</taxon>
        <taxon>Capsiceae</taxon>
        <taxon>Capsicum</taxon>
    </lineage>
</organism>
<dbReference type="InterPro" id="IPR036936">
    <property type="entry name" value="CRIB_dom_sf"/>
</dbReference>
<evidence type="ECO:0000313" key="3">
    <source>
        <dbReference type="EMBL" id="PHT62941.1"/>
    </source>
</evidence>
<dbReference type="Gramene" id="PHT62941">
    <property type="protein sequence ID" value="PHT62941"/>
    <property type="gene ID" value="T459_33228"/>
</dbReference>
<dbReference type="InterPro" id="IPR008936">
    <property type="entry name" value="Rho_GTPase_activation_prot"/>
</dbReference>
<accession>A0A2G2Y039</accession>
<dbReference type="AlphaFoldDB" id="A0A2G2Y039"/>
<dbReference type="SUPFAM" id="SSF48350">
    <property type="entry name" value="GTPase activation domain, GAP"/>
    <property type="match status" value="1"/>
</dbReference>
<dbReference type="Pfam" id="PF00786">
    <property type="entry name" value="PBD"/>
    <property type="match status" value="1"/>
</dbReference>
<keyword evidence="1" id="KW-0343">GTPase activation</keyword>
<gene>
    <name evidence="3" type="ORF">T459_33228</name>
</gene>
<name>A0A2G2Y039_CAPAN</name>